<dbReference type="Gene3D" id="3.40.50.300">
    <property type="entry name" value="P-loop containing nucleotide triphosphate hydrolases"/>
    <property type="match status" value="1"/>
</dbReference>
<dbReference type="GO" id="GO:0005524">
    <property type="term" value="F:ATP binding"/>
    <property type="evidence" value="ECO:0007669"/>
    <property type="project" value="InterPro"/>
</dbReference>
<protein>
    <recommendedName>
        <fullName evidence="1">ATPase AAA-type core domain-containing protein</fullName>
    </recommendedName>
</protein>
<evidence type="ECO:0000259" key="1">
    <source>
        <dbReference type="Pfam" id="PF13304"/>
    </source>
</evidence>
<feature type="domain" description="ATPase AAA-type core" evidence="1">
    <location>
        <begin position="226"/>
        <end position="297"/>
    </location>
</feature>
<comment type="caution">
    <text evidence="2">The sequence shown here is derived from an EMBL/GenBank/DDBJ whole genome shotgun (WGS) entry which is preliminary data.</text>
</comment>
<accession>A0A433VKJ2</accession>
<dbReference type="Proteomes" id="UP000271624">
    <property type="component" value="Unassembled WGS sequence"/>
</dbReference>
<dbReference type="SUPFAM" id="SSF52540">
    <property type="entry name" value="P-loop containing nucleoside triphosphate hydrolases"/>
    <property type="match status" value="1"/>
</dbReference>
<reference evidence="2" key="1">
    <citation type="submission" date="2018-12" db="EMBL/GenBank/DDBJ databases">
        <authorList>
            <person name="Will S."/>
            <person name="Neumann-Schaal M."/>
            <person name="Henke P."/>
        </authorList>
    </citation>
    <scope>NUCLEOTIDE SEQUENCE</scope>
    <source>
        <strain evidence="2">PCC 7102</strain>
    </source>
</reference>
<evidence type="ECO:0000313" key="3">
    <source>
        <dbReference type="Proteomes" id="UP000271624"/>
    </source>
</evidence>
<evidence type="ECO:0000313" key="2">
    <source>
        <dbReference type="EMBL" id="RUT06648.1"/>
    </source>
</evidence>
<organism evidence="2 3">
    <name type="scientific">Dulcicalothrix desertica PCC 7102</name>
    <dbReference type="NCBI Taxonomy" id="232991"/>
    <lineage>
        <taxon>Bacteria</taxon>
        <taxon>Bacillati</taxon>
        <taxon>Cyanobacteriota</taxon>
        <taxon>Cyanophyceae</taxon>
        <taxon>Nostocales</taxon>
        <taxon>Calotrichaceae</taxon>
        <taxon>Dulcicalothrix</taxon>
    </lineage>
</organism>
<sequence length="347" mass="40328">MNLRSIARGHSLNGVTWDVNFSINNNIYQWKGEFEYEHSNTLVAVITNEEELESRKFIISNEYLSVNSEVIIERNTTEIQFKGNKLPKLSRFTSAINILSEEEDIYPVKEGFNQLVYSDQFKSDYHSLNIMLHSVNKTIDPNSFAVVASHYYSLEKIKESGLPIQIKLALAYRYERDIFKQIKNQFINIFEQVEDVKLEFETDDNLSISTTISQYPFVQIKEKYVDKWIKQNQISAGMFKTLMHISELYLSANNTVILIDEFENSLGVNCIDVLSDLLITDTQLQFILTSHHPYVINKISMEYWKIVTRKGGVVTVKDMKEFNLPKSRHQAFMQLINLDAYREGIAV</sequence>
<dbReference type="Pfam" id="PF13304">
    <property type="entry name" value="AAA_21"/>
    <property type="match status" value="1"/>
</dbReference>
<dbReference type="EMBL" id="RSCL01000006">
    <property type="protein sequence ID" value="RUT06648.1"/>
    <property type="molecule type" value="Genomic_DNA"/>
</dbReference>
<name>A0A433VKJ2_9CYAN</name>
<gene>
    <name evidence="2" type="ORF">DSM106972_029050</name>
</gene>
<dbReference type="AlphaFoldDB" id="A0A433VKJ2"/>
<dbReference type="GO" id="GO:0016887">
    <property type="term" value="F:ATP hydrolysis activity"/>
    <property type="evidence" value="ECO:0007669"/>
    <property type="project" value="InterPro"/>
</dbReference>
<keyword evidence="3" id="KW-1185">Reference proteome</keyword>
<dbReference type="InterPro" id="IPR003959">
    <property type="entry name" value="ATPase_AAA_core"/>
</dbReference>
<reference evidence="2" key="2">
    <citation type="journal article" date="2019" name="Genome Biol. Evol.">
        <title>Day and night: Metabolic profiles and evolutionary relationships of six axenic non-marine cyanobacteria.</title>
        <authorList>
            <person name="Will S.E."/>
            <person name="Henke P."/>
            <person name="Boedeker C."/>
            <person name="Huang S."/>
            <person name="Brinkmann H."/>
            <person name="Rohde M."/>
            <person name="Jarek M."/>
            <person name="Friedl T."/>
            <person name="Seufert S."/>
            <person name="Schumacher M."/>
            <person name="Overmann J."/>
            <person name="Neumann-Schaal M."/>
            <person name="Petersen J."/>
        </authorList>
    </citation>
    <scope>NUCLEOTIDE SEQUENCE [LARGE SCALE GENOMIC DNA]</scope>
    <source>
        <strain evidence="2">PCC 7102</strain>
    </source>
</reference>
<proteinExistence type="predicted"/>
<dbReference type="InterPro" id="IPR027417">
    <property type="entry name" value="P-loop_NTPase"/>
</dbReference>